<evidence type="ECO:0000313" key="3">
    <source>
        <dbReference type="Proteomes" id="UP000198415"/>
    </source>
</evidence>
<name>A0A238YC57_9ACTN</name>
<evidence type="ECO:0000256" key="1">
    <source>
        <dbReference type="SAM" id="Phobius"/>
    </source>
</evidence>
<keyword evidence="1" id="KW-0812">Transmembrane</keyword>
<dbReference type="RefSeq" id="WP_089293555.1">
    <property type="nucleotide sequence ID" value="NZ_BOMU01000037.1"/>
</dbReference>
<keyword evidence="1" id="KW-1133">Transmembrane helix</keyword>
<reference evidence="2 3" key="1">
    <citation type="submission" date="2017-06" db="EMBL/GenBank/DDBJ databases">
        <authorList>
            <person name="Kim H.J."/>
            <person name="Triplett B.A."/>
        </authorList>
    </citation>
    <scope>NUCLEOTIDE SEQUENCE [LARGE SCALE GENOMIC DNA]</scope>
    <source>
        <strain evidence="2 3">DSM 43151</strain>
    </source>
</reference>
<accession>A0A238YC57</accession>
<feature type="transmembrane region" description="Helical" evidence="1">
    <location>
        <begin position="49"/>
        <end position="68"/>
    </location>
</feature>
<dbReference type="OrthoDB" id="3404677at2"/>
<organism evidence="2 3">
    <name type="scientific">Actinoplanes regularis</name>
    <dbReference type="NCBI Taxonomy" id="52697"/>
    <lineage>
        <taxon>Bacteria</taxon>
        <taxon>Bacillati</taxon>
        <taxon>Actinomycetota</taxon>
        <taxon>Actinomycetes</taxon>
        <taxon>Micromonosporales</taxon>
        <taxon>Micromonosporaceae</taxon>
        <taxon>Actinoplanes</taxon>
    </lineage>
</organism>
<dbReference type="AlphaFoldDB" id="A0A238YC57"/>
<evidence type="ECO:0000313" key="2">
    <source>
        <dbReference type="EMBL" id="SNR67939.1"/>
    </source>
</evidence>
<proteinExistence type="predicted"/>
<dbReference type="Proteomes" id="UP000198415">
    <property type="component" value="Unassembled WGS sequence"/>
</dbReference>
<sequence length="127" mass="12818">MPIEPLSSVAAGCWGLLGGFIVEALELAAALRRAKAPPWKRPGEPRLSAYLTSVVLRLFAGAGLAALIGADGQIGGPFAAGALGITAPLVVEKLLRQVGTAPAESAVPVLPGGATPLQWKSEPSDVS</sequence>
<keyword evidence="3" id="KW-1185">Reference proteome</keyword>
<keyword evidence="1" id="KW-0472">Membrane</keyword>
<feature type="transmembrane region" description="Helical" evidence="1">
    <location>
        <begin position="74"/>
        <end position="91"/>
    </location>
</feature>
<dbReference type="EMBL" id="FZNR01000004">
    <property type="protein sequence ID" value="SNR67939.1"/>
    <property type="molecule type" value="Genomic_DNA"/>
</dbReference>
<feature type="transmembrane region" description="Helical" evidence="1">
    <location>
        <begin position="6"/>
        <end position="28"/>
    </location>
</feature>
<protein>
    <submittedName>
        <fullName evidence="2">Uncharacterized protein</fullName>
    </submittedName>
</protein>
<gene>
    <name evidence="2" type="ORF">SAMN06264365_104391</name>
</gene>